<evidence type="ECO:0000259" key="1">
    <source>
        <dbReference type="Pfam" id="PF00534"/>
    </source>
</evidence>
<reference evidence="3" key="1">
    <citation type="submission" date="2014-04" db="EMBL/GenBank/DDBJ databases">
        <authorList>
            <person name="Harrison E."/>
        </authorList>
    </citation>
    <scope>NUCLEOTIDE SEQUENCE</scope>
    <source>
        <strain evidence="3">F052</strain>
    </source>
</reference>
<dbReference type="InterPro" id="IPR001296">
    <property type="entry name" value="Glyco_trans_1"/>
</dbReference>
<dbReference type="GO" id="GO:0016757">
    <property type="term" value="F:glycosyltransferase activity"/>
    <property type="evidence" value="ECO:0007669"/>
    <property type="project" value="InterPro"/>
</dbReference>
<dbReference type="PANTHER" id="PTHR45947">
    <property type="entry name" value="SULFOQUINOVOSYL TRANSFERASE SQD2"/>
    <property type="match status" value="1"/>
</dbReference>
<dbReference type="InterPro" id="IPR050194">
    <property type="entry name" value="Glycosyltransferase_grp1"/>
</dbReference>
<evidence type="ECO:0000313" key="3">
    <source>
        <dbReference type="EMBL" id="BAT23210.1"/>
    </source>
</evidence>
<dbReference type="SUPFAM" id="SSF53756">
    <property type="entry name" value="UDP-Glycosyltransferase/glycogen phosphorylase"/>
    <property type="match status" value="1"/>
</dbReference>
<feature type="domain" description="Glycosyl transferase family 1" evidence="1">
    <location>
        <begin position="199"/>
        <end position="362"/>
    </location>
</feature>
<dbReference type="PANTHER" id="PTHR45947:SF3">
    <property type="entry name" value="SULFOQUINOVOSYL TRANSFERASE SQD2"/>
    <property type="match status" value="1"/>
</dbReference>
<keyword evidence="3" id="KW-0808">Transferase</keyword>
<organism evidence="3">
    <name type="scientific">Klebsiella sp. F052</name>
    <dbReference type="NCBI Taxonomy" id="1497793"/>
    <lineage>
        <taxon>Bacteria</taxon>
        <taxon>Pseudomonadati</taxon>
        <taxon>Pseudomonadota</taxon>
        <taxon>Gammaproteobacteria</taxon>
        <taxon>Enterobacterales</taxon>
        <taxon>Enterobacteriaceae</taxon>
        <taxon>Klebsiella/Raoultella group</taxon>
        <taxon>Klebsiella</taxon>
    </lineage>
</organism>
<feature type="domain" description="Glycosyltransferase subfamily 4-like N-terminal" evidence="2">
    <location>
        <begin position="58"/>
        <end position="167"/>
    </location>
</feature>
<dbReference type="AlphaFoldDB" id="A0A0P0YQ76"/>
<protein>
    <submittedName>
        <fullName evidence="3">Glycosyl transferase</fullName>
    </submittedName>
</protein>
<name>A0A0P0YQ76_9ENTR</name>
<gene>
    <name evidence="3" type="primary">wclU</name>
</gene>
<dbReference type="Gene3D" id="3.40.50.2000">
    <property type="entry name" value="Glycogen Phosphorylase B"/>
    <property type="match status" value="2"/>
</dbReference>
<proteinExistence type="predicted"/>
<reference evidence="3" key="2">
    <citation type="journal article" date="2015" name="Sci. Rep.">
        <title>Genetic analysis of capsular polysaccharide synthesis gene clusters in 79 capsular types of Klebsiella spp.</title>
        <authorList>
            <person name="Pan Y.J."/>
            <person name="Lin T.L."/>
            <person name="Chen C.T."/>
            <person name="Chen Y.Y."/>
            <person name="Hsieh P.F."/>
            <person name="Hsu C.R."/>
            <person name="Wu M.C."/>
            <person name="Wang J.T."/>
        </authorList>
    </citation>
    <scope>NUCLEOTIDE SEQUENCE</scope>
    <source>
        <strain evidence="3">F052</strain>
    </source>
</reference>
<dbReference type="Pfam" id="PF00534">
    <property type="entry name" value="Glycos_transf_1"/>
    <property type="match status" value="1"/>
</dbReference>
<sequence>MKILRVIPSMDPKKGGPSEGIRQIQNEIQKQQLNIECDIVCMDDENNISPANANLKVFNVGEGKGGYSYSKNLKKWLIENVKKYDLVIIHGIWQYHSLVTSSVCLKEKVPYLLYSHGMLDPWFKKAYPLKHVKKMIYWMLFEKRVVNKARSVVFTCEEEKLLARESFPFYTPNESVTAYGTAGSTFERSSSVEAFYASHPELRDKKLILFVGRIHEKKGCDILLKAFAKIKERAQGYHVFFAGPDDSEYAKSLKEETKQLALQDVVTWGGMLQGEKKWGAYFVSKVFALPSHQENFGIVVAEALSASLPVLISNKVNIWREIEAENSGLIADDNVESFSKKLLEFIEFSDEQQEIMGINAKKCFDDKFEISKVAKSFEKIINERVING</sequence>
<dbReference type="EMBL" id="AB924549">
    <property type="protein sequence ID" value="BAT23210.1"/>
    <property type="molecule type" value="Genomic_DNA"/>
</dbReference>
<dbReference type="CDD" id="cd03821">
    <property type="entry name" value="GT4_Bme6-like"/>
    <property type="match status" value="1"/>
</dbReference>
<evidence type="ECO:0000259" key="2">
    <source>
        <dbReference type="Pfam" id="PF13579"/>
    </source>
</evidence>
<accession>A0A0P0YQ76</accession>
<dbReference type="InterPro" id="IPR028098">
    <property type="entry name" value="Glyco_trans_4-like_N"/>
</dbReference>
<dbReference type="Pfam" id="PF13579">
    <property type="entry name" value="Glyco_trans_4_4"/>
    <property type="match status" value="1"/>
</dbReference>